<dbReference type="STRING" id="582675.SAMN05192565_106185"/>
<reference evidence="3" key="1">
    <citation type="submission" date="2016-10" db="EMBL/GenBank/DDBJ databases">
        <authorList>
            <person name="Varghese N."/>
            <person name="Submissions S."/>
        </authorList>
    </citation>
    <scope>NUCLEOTIDE SEQUENCE [LARGE SCALE GENOMIC DNA]</scope>
    <source>
        <strain evidence="3">Gh-105</strain>
    </source>
</reference>
<feature type="region of interest" description="Disordered" evidence="1">
    <location>
        <begin position="118"/>
        <end position="150"/>
    </location>
</feature>
<protein>
    <submittedName>
        <fullName evidence="2">Uncharacterized protein</fullName>
    </submittedName>
</protein>
<keyword evidence="3" id="KW-1185">Reference proteome</keyword>
<evidence type="ECO:0000256" key="1">
    <source>
        <dbReference type="SAM" id="MobiDB-lite"/>
    </source>
</evidence>
<organism evidence="2 3">
    <name type="scientific">Methylobacterium gossipiicola</name>
    <dbReference type="NCBI Taxonomy" id="582675"/>
    <lineage>
        <taxon>Bacteria</taxon>
        <taxon>Pseudomonadati</taxon>
        <taxon>Pseudomonadota</taxon>
        <taxon>Alphaproteobacteria</taxon>
        <taxon>Hyphomicrobiales</taxon>
        <taxon>Methylobacteriaceae</taxon>
        <taxon>Methylobacterium</taxon>
    </lineage>
</organism>
<gene>
    <name evidence="2" type="ORF">SAMN05192565_106185</name>
</gene>
<dbReference type="Proteomes" id="UP000199229">
    <property type="component" value="Unassembled WGS sequence"/>
</dbReference>
<proteinExistence type="predicted"/>
<feature type="region of interest" description="Disordered" evidence="1">
    <location>
        <begin position="252"/>
        <end position="279"/>
    </location>
</feature>
<evidence type="ECO:0000313" key="2">
    <source>
        <dbReference type="EMBL" id="SFG61127.1"/>
    </source>
</evidence>
<dbReference type="EMBL" id="FOPM01000006">
    <property type="protein sequence ID" value="SFG61127.1"/>
    <property type="molecule type" value="Genomic_DNA"/>
</dbReference>
<sequence length="502" mass="54180">MPRRGTALPRGAATLADIRTVTLPLLAPIRRVAARRALAKSLLTTGCVVGSLAAPAAAQGPDPGCYSTAGGALEICRGGEAEGVLFVPRPCESAANVQILRPAEGGGRLQAIYQAETPQRTRRGEACAPRRAESPLDGGAVRSGSMPEQLATTLPPTEARLWELARVAEHRGRRSRSRRVREPEAPEAVQEGIAARHPMVVAGRDWSGDVYSYVFLLTTVPTPSGNRHALMQARTADFERFDIRSTDDDGALWVPFNPEGGGRRRSRRASNPAPSPVLDETGAAIVGNCPGTGFDRNDLVGSISVVDQVYHYFYTDVLPSDCAKPAAERRLGLYLRTGKDPAADRPWSSARLVAEPLPGEALVRVAKAKGMDRWVVAYSCNRPSNTMDGPVADLCVQYTPDLALGSIAGLKWYADPMAIMRSPNYLGLRSGGDGTGRFSRAQHFWMTDRYGNLATPTNYPGKAGFVTWLDRRAPGFSGQTESSVFGRPIYWGTWSVRPVEAR</sequence>
<evidence type="ECO:0000313" key="3">
    <source>
        <dbReference type="Proteomes" id="UP000199229"/>
    </source>
</evidence>
<name>A0A1I2TCV9_9HYPH</name>
<dbReference type="AlphaFoldDB" id="A0A1I2TCV9"/>
<feature type="compositionally biased region" description="Basic and acidic residues" evidence="1">
    <location>
        <begin position="122"/>
        <end position="134"/>
    </location>
</feature>
<dbReference type="RefSeq" id="WP_244528633.1">
    <property type="nucleotide sequence ID" value="NZ_FOPM01000006.1"/>
</dbReference>
<accession>A0A1I2TCV9</accession>